<evidence type="ECO:0000256" key="2">
    <source>
        <dbReference type="PROSITE-ProRule" id="PRU00708"/>
    </source>
</evidence>
<dbReference type="AlphaFoldDB" id="A0A7J7LFD7"/>
<dbReference type="Proteomes" id="UP000541444">
    <property type="component" value="Unassembled WGS sequence"/>
</dbReference>
<keyword evidence="5" id="KW-1185">Reference proteome</keyword>
<dbReference type="FunFam" id="1.25.40.10:FF:000158">
    <property type="entry name" value="pentatricopeptide repeat-containing protein At2g33680"/>
    <property type="match status" value="1"/>
</dbReference>
<dbReference type="PROSITE" id="PS51375">
    <property type="entry name" value="PPR"/>
    <property type="match status" value="2"/>
</dbReference>
<dbReference type="InterPro" id="IPR011990">
    <property type="entry name" value="TPR-like_helical_dom_sf"/>
</dbReference>
<protein>
    <recommendedName>
        <fullName evidence="3">DYW domain-containing protein</fullName>
    </recommendedName>
</protein>
<dbReference type="InterPro" id="IPR002885">
    <property type="entry name" value="PPR_rpt"/>
</dbReference>
<dbReference type="Pfam" id="PF20431">
    <property type="entry name" value="E_motif"/>
    <property type="match status" value="1"/>
</dbReference>
<evidence type="ECO:0000313" key="4">
    <source>
        <dbReference type="EMBL" id="KAF6141278.1"/>
    </source>
</evidence>
<dbReference type="Pfam" id="PF13041">
    <property type="entry name" value="PPR_2"/>
    <property type="match status" value="1"/>
</dbReference>
<dbReference type="GO" id="GO:0009451">
    <property type="term" value="P:RNA modification"/>
    <property type="evidence" value="ECO:0007669"/>
    <property type="project" value="InterPro"/>
</dbReference>
<gene>
    <name evidence="4" type="ORF">GIB67_024362</name>
</gene>
<organism evidence="4 5">
    <name type="scientific">Kingdonia uniflora</name>
    <dbReference type="NCBI Taxonomy" id="39325"/>
    <lineage>
        <taxon>Eukaryota</taxon>
        <taxon>Viridiplantae</taxon>
        <taxon>Streptophyta</taxon>
        <taxon>Embryophyta</taxon>
        <taxon>Tracheophyta</taxon>
        <taxon>Spermatophyta</taxon>
        <taxon>Magnoliopsida</taxon>
        <taxon>Ranunculales</taxon>
        <taxon>Circaeasteraceae</taxon>
        <taxon>Kingdonia</taxon>
    </lineage>
</organism>
<dbReference type="GO" id="GO:0099402">
    <property type="term" value="P:plant organ development"/>
    <property type="evidence" value="ECO:0007669"/>
    <property type="project" value="UniProtKB-ARBA"/>
</dbReference>
<proteinExistence type="predicted"/>
<evidence type="ECO:0000259" key="3">
    <source>
        <dbReference type="Pfam" id="PF14432"/>
    </source>
</evidence>
<dbReference type="InterPro" id="IPR046960">
    <property type="entry name" value="PPR_At4g14850-like_plant"/>
</dbReference>
<dbReference type="Pfam" id="PF01535">
    <property type="entry name" value="PPR"/>
    <property type="match status" value="1"/>
</dbReference>
<name>A0A7J7LFD7_9MAGN</name>
<dbReference type="EMBL" id="JACGCM010002329">
    <property type="protein sequence ID" value="KAF6141278.1"/>
    <property type="molecule type" value="Genomic_DNA"/>
</dbReference>
<dbReference type="Gene3D" id="1.25.40.10">
    <property type="entry name" value="Tetratricopeptide repeat domain"/>
    <property type="match status" value="2"/>
</dbReference>
<keyword evidence="1" id="KW-0677">Repeat</keyword>
<evidence type="ECO:0000256" key="1">
    <source>
        <dbReference type="ARBA" id="ARBA00022737"/>
    </source>
</evidence>
<reference evidence="4 5" key="1">
    <citation type="journal article" date="2020" name="IScience">
        <title>Genome Sequencing of the Endangered Kingdonia uniflora (Circaeasteraceae, Ranunculales) Reveals Potential Mechanisms of Evolutionary Specialization.</title>
        <authorList>
            <person name="Sun Y."/>
            <person name="Deng T."/>
            <person name="Zhang A."/>
            <person name="Moore M.J."/>
            <person name="Landis J.B."/>
            <person name="Lin N."/>
            <person name="Zhang H."/>
            <person name="Zhang X."/>
            <person name="Huang J."/>
            <person name="Zhang X."/>
            <person name="Sun H."/>
            <person name="Wang H."/>
        </authorList>
    </citation>
    <scope>NUCLEOTIDE SEQUENCE [LARGE SCALE GENOMIC DNA]</scope>
    <source>
        <strain evidence="4">TB1705</strain>
        <tissue evidence="4">Leaf</tissue>
    </source>
</reference>
<dbReference type="GO" id="GO:0003723">
    <property type="term" value="F:RNA binding"/>
    <property type="evidence" value="ECO:0007669"/>
    <property type="project" value="InterPro"/>
</dbReference>
<feature type="domain" description="DYW" evidence="3">
    <location>
        <begin position="285"/>
        <end position="378"/>
    </location>
</feature>
<dbReference type="NCBIfam" id="TIGR00756">
    <property type="entry name" value="PPR"/>
    <property type="match status" value="2"/>
</dbReference>
<comment type="caution">
    <text evidence="4">The sequence shown here is derived from an EMBL/GenBank/DDBJ whole genome shotgun (WGS) entry which is preliminary data.</text>
</comment>
<accession>A0A7J7LFD7</accession>
<dbReference type="InterPro" id="IPR046848">
    <property type="entry name" value="E_motif"/>
</dbReference>
<sequence>MQLLGVKPDLVTVYSILRTYFQSGMVDEATSVFRELEERDEFCWTSIIVGYSQSGRKVNALVLFNDMMAENSRPDNYTISVVVSVCAKLSTLGEILDAWSVFGVIRVRNVVTWNAMITGHSGLVESGWRYFISISESHGMKPILDYYACMINLFDHSGHMEKAVYLIKEIHDKPNHFIWSTILNVSKLNSDIERPEMAVNHLPRNAVGPYIMLSNMYASLGRWNYVASIQSPMKERNVVKFAAYSCIKIDQVVQKFVSDGQTHPQADKIYKELDRLIIEIKKKNGFIHDLQFALHDVRKEEKFESICHHSEKLALAFGLIRNLRSRTPIRIINNIRVCGDCNVFMNFVSKVIDRTIILRDLNFFHHFFNGQCSCMDFW</sequence>
<dbReference type="PANTHER" id="PTHR47926">
    <property type="entry name" value="PENTATRICOPEPTIDE REPEAT-CONTAINING PROTEIN"/>
    <property type="match status" value="1"/>
</dbReference>
<dbReference type="OrthoDB" id="185373at2759"/>
<dbReference type="Pfam" id="PF14432">
    <property type="entry name" value="DYW_deaminase"/>
    <property type="match status" value="1"/>
</dbReference>
<dbReference type="GO" id="GO:0008270">
    <property type="term" value="F:zinc ion binding"/>
    <property type="evidence" value="ECO:0007669"/>
    <property type="project" value="InterPro"/>
</dbReference>
<dbReference type="InterPro" id="IPR032867">
    <property type="entry name" value="DYW_dom"/>
</dbReference>
<evidence type="ECO:0000313" key="5">
    <source>
        <dbReference type="Proteomes" id="UP000541444"/>
    </source>
</evidence>
<feature type="repeat" description="PPR" evidence="2">
    <location>
        <begin position="9"/>
        <end position="39"/>
    </location>
</feature>
<feature type="repeat" description="PPR" evidence="2">
    <location>
        <begin position="40"/>
        <end position="74"/>
    </location>
</feature>